<gene>
    <name evidence="2" type="ORF">E3C22_20355</name>
</gene>
<dbReference type="InterPro" id="IPR021698">
    <property type="entry name" value="DUF3280"/>
</dbReference>
<dbReference type="AlphaFoldDB" id="A0A4Y8RCD1"/>
<protein>
    <submittedName>
        <fullName evidence="2">DUF2380 domain-containing protein</fullName>
    </submittedName>
</protein>
<feature type="region of interest" description="Disordered" evidence="1">
    <location>
        <begin position="1"/>
        <end position="30"/>
    </location>
</feature>
<accession>A0A4Y8RCD1</accession>
<evidence type="ECO:0000313" key="3">
    <source>
        <dbReference type="Proteomes" id="UP000298179"/>
    </source>
</evidence>
<organism evidence="2 3">
    <name type="scientific">Jiella endophytica</name>
    <dbReference type="NCBI Taxonomy" id="2558362"/>
    <lineage>
        <taxon>Bacteria</taxon>
        <taxon>Pseudomonadati</taxon>
        <taxon>Pseudomonadota</taxon>
        <taxon>Alphaproteobacteria</taxon>
        <taxon>Hyphomicrobiales</taxon>
        <taxon>Aurantimonadaceae</taxon>
        <taxon>Jiella</taxon>
    </lineage>
</organism>
<keyword evidence="3" id="KW-1185">Reference proteome</keyword>
<dbReference type="EMBL" id="SOZD01000007">
    <property type="protein sequence ID" value="TFF19126.1"/>
    <property type="molecule type" value="Genomic_DNA"/>
</dbReference>
<feature type="compositionally biased region" description="Basic and acidic residues" evidence="1">
    <location>
        <begin position="17"/>
        <end position="30"/>
    </location>
</feature>
<dbReference type="Pfam" id="PF11684">
    <property type="entry name" value="DUF3280"/>
    <property type="match status" value="1"/>
</dbReference>
<reference evidence="2 3" key="1">
    <citation type="submission" date="2019-03" db="EMBL/GenBank/DDBJ databases">
        <title>Jiella endophytica sp. nov., a novel endophytic bacterium isolated from root of Ficus microcarpa Linn. f.</title>
        <authorList>
            <person name="Tuo L."/>
        </authorList>
    </citation>
    <scope>NUCLEOTIDE SEQUENCE [LARGE SCALE GENOMIC DNA]</scope>
    <source>
        <strain evidence="2 3">CBS5Q-3</strain>
    </source>
</reference>
<evidence type="ECO:0000313" key="2">
    <source>
        <dbReference type="EMBL" id="TFF19126.1"/>
    </source>
</evidence>
<dbReference type="Proteomes" id="UP000298179">
    <property type="component" value="Unassembled WGS sequence"/>
</dbReference>
<comment type="caution">
    <text evidence="2">The sequence shown here is derived from an EMBL/GenBank/DDBJ whole genome shotgun (WGS) entry which is preliminary data.</text>
</comment>
<sequence length="226" mass="24011">MAAGRRPPKAPPARTEAPPRGRDAVRKARPDREEIMRNWVRMLAIAALAASADPSVAGAETAKVGSTAAPTIAVAAFDYEDTSGEVRDQTAEHAARLKAFRQALEDGLTGDRYAAVSLGCIDTEACSVGTKRPAPLLEEARKAGADYFVFGEVHKMSTLVGFGRVDVLDVAEDRLVFDRVITFRGDSDAAFAHAADFVVKDVLKTLESSASQASADDPSAPVRGIR</sequence>
<dbReference type="OrthoDB" id="8442682at2"/>
<proteinExistence type="predicted"/>
<name>A0A4Y8RCD1_9HYPH</name>
<evidence type="ECO:0000256" key="1">
    <source>
        <dbReference type="SAM" id="MobiDB-lite"/>
    </source>
</evidence>